<dbReference type="InterPro" id="IPR024919">
    <property type="entry name" value="EcfT"/>
</dbReference>
<keyword evidence="8 9" id="KW-0472">Membrane</keyword>
<comment type="subunit">
    <text evidence="9">Forms a stable energy-coupling factor (ECF) transporter complex composed of 2 membrane-embedded substrate-binding proteins (S component), 2 ATP-binding proteins (A component) and 2 transmembrane proteins (T component).</text>
</comment>
<dbReference type="STRING" id="930129.SAMN05216352_11418"/>
<feature type="transmembrane region" description="Helical" evidence="9">
    <location>
        <begin position="109"/>
        <end position="130"/>
    </location>
</feature>
<feature type="transmembrane region" description="Helical" evidence="9">
    <location>
        <begin position="70"/>
        <end position="88"/>
    </location>
</feature>
<dbReference type="Pfam" id="PF02361">
    <property type="entry name" value="CbiQ"/>
    <property type="match status" value="1"/>
</dbReference>
<dbReference type="AlphaFoldDB" id="A0A1G8PBG8"/>
<evidence type="ECO:0000256" key="1">
    <source>
        <dbReference type="ARBA" id="ARBA00004651"/>
    </source>
</evidence>
<evidence type="ECO:0000256" key="6">
    <source>
        <dbReference type="ARBA" id="ARBA00022692"/>
    </source>
</evidence>
<organism evidence="10 11">
    <name type="scientific">Alteribacillus bidgolensis</name>
    <dbReference type="NCBI Taxonomy" id="930129"/>
    <lineage>
        <taxon>Bacteria</taxon>
        <taxon>Bacillati</taxon>
        <taxon>Bacillota</taxon>
        <taxon>Bacilli</taxon>
        <taxon>Bacillales</taxon>
        <taxon>Bacillaceae</taxon>
        <taxon>Alteribacillus</taxon>
    </lineage>
</organism>
<evidence type="ECO:0000256" key="4">
    <source>
        <dbReference type="ARBA" id="ARBA00022448"/>
    </source>
</evidence>
<keyword evidence="11" id="KW-1185">Reference proteome</keyword>
<evidence type="ECO:0000256" key="3">
    <source>
        <dbReference type="ARBA" id="ARBA00014042"/>
    </source>
</evidence>
<evidence type="ECO:0000256" key="9">
    <source>
        <dbReference type="HAMAP-Rule" id="MF_01461"/>
    </source>
</evidence>
<evidence type="ECO:0000313" key="10">
    <source>
        <dbReference type="EMBL" id="SDI89737.1"/>
    </source>
</evidence>
<comment type="similarity">
    <text evidence="2 9">Belongs to the energy-coupling factor EcfT family.</text>
</comment>
<gene>
    <name evidence="9" type="primary">ecfT</name>
    <name evidence="10" type="ORF">SAMN05216352_11418</name>
</gene>
<evidence type="ECO:0000256" key="8">
    <source>
        <dbReference type="ARBA" id="ARBA00023136"/>
    </source>
</evidence>
<evidence type="ECO:0000256" key="2">
    <source>
        <dbReference type="ARBA" id="ARBA00005660"/>
    </source>
</evidence>
<feature type="transmembrane region" description="Helical" evidence="9">
    <location>
        <begin position="26"/>
        <end position="58"/>
    </location>
</feature>
<protein>
    <recommendedName>
        <fullName evidence="3 9">Energy-coupling factor transporter transmembrane protein EcfT</fullName>
        <shortName evidence="9">ECF transporter T component EcfT</shortName>
    </recommendedName>
</protein>
<keyword evidence="5 9" id="KW-1003">Cell membrane</keyword>
<proteinExistence type="inferred from homology"/>
<keyword evidence="4 9" id="KW-0813">Transport</keyword>
<dbReference type="InterPro" id="IPR003339">
    <property type="entry name" value="ABC/ECF_trnsptr_transmembrane"/>
</dbReference>
<name>A0A1G8PBG8_9BACI</name>
<dbReference type="CDD" id="cd16914">
    <property type="entry name" value="EcfT"/>
    <property type="match status" value="1"/>
</dbReference>
<dbReference type="PANTHER" id="PTHR33514:SF13">
    <property type="entry name" value="PROTEIN ABCI12, CHLOROPLASTIC"/>
    <property type="match status" value="1"/>
</dbReference>
<keyword evidence="6 9" id="KW-0812">Transmembrane</keyword>
<dbReference type="OrthoDB" id="8075495at2"/>
<evidence type="ECO:0000313" key="11">
    <source>
        <dbReference type="Proteomes" id="UP000199017"/>
    </source>
</evidence>
<dbReference type="PANTHER" id="PTHR33514">
    <property type="entry name" value="PROTEIN ABCI12, CHLOROPLASTIC"/>
    <property type="match status" value="1"/>
</dbReference>
<sequence>MFEHVIIGQYLPGSSFLHRMDARAKLIAVFSFIFIIFLMNSWAGYGMLWAGAAIIYFLSGIPFRYIRKGMFPILILIVFTFFLHALFTKEGEILISAGFFTLYKGGVEQGVFIAFRLILLVFITSLLTLTTSPIDLTDALEQLFTPLKRIGVPAHEIALMMSIAIRFIPTLLQETEKIVKAQSARGADFNKGTFQERSQAFVALLVPLFVRAFKRAEDLAFAMEARGYNGGEGRTKLRQLTWSFRDSAACTAVLIFGILLLFFRD</sequence>
<accession>A0A1G8PBG8</accession>
<evidence type="ECO:0000256" key="5">
    <source>
        <dbReference type="ARBA" id="ARBA00022475"/>
    </source>
</evidence>
<dbReference type="EMBL" id="FNDU01000014">
    <property type="protein sequence ID" value="SDI89737.1"/>
    <property type="molecule type" value="Genomic_DNA"/>
</dbReference>
<dbReference type="HAMAP" id="MF_01461">
    <property type="entry name" value="EcfT"/>
    <property type="match status" value="1"/>
</dbReference>
<dbReference type="Proteomes" id="UP000199017">
    <property type="component" value="Unassembled WGS sequence"/>
</dbReference>
<keyword evidence="7 9" id="KW-1133">Transmembrane helix</keyword>
<comment type="function">
    <text evidence="9">Transmembrane (T) component of an energy-coupling factor (ECF) ABC-transporter complex. Unlike classic ABC transporters this ECF transporter provides the energy necessary to transport a number of different substrates.</text>
</comment>
<feature type="transmembrane region" description="Helical" evidence="9">
    <location>
        <begin position="244"/>
        <end position="263"/>
    </location>
</feature>
<evidence type="ECO:0000256" key="7">
    <source>
        <dbReference type="ARBA" id="ARBA00022989"/>
    </source>
</evidence>
<dbReference type="GO" id="GO:0022857">
    <property type="term" value="F:transmembrane transporter activity"/>
    <property type="evidence" value="ECO:0007669"/>
    <property type="project" value="UniProtKB-UniRule"/>
</dbReference>
<dbReference type="GO" id="GO:0005886">
    <property type="term" value="C:plasma membrane"/>
    <property type="evidence" value="ECO:0007669"/>
    <property type="project" value="UniProtKB-SubCell"/>
</dbReference>
<dbReference type="RefSeq" id="WP_091587263.1">
    <property type="nucleotide sequence ID" value="NZ_FNDU01000014.1"/>
</dbReference>
<reference evidence="10 11" key="1">
    <citation type="submission" date="2016-10" db="EMBL/GenBank/DDBJ databases">
        <authorList>
            <person name="de Groot N.N."/>
        </authorList>
    </citation>
    <scope>NUCLEOTIDE SEQUENCE [LARGE SCALE GENOMIC DNA]</scope>
    <source>
        <strain evidence="11">P4B,CCM 7963,CECT 7998,DSM 25260,IBRC-M 10614,KCTC 13821</strain>
    </source>
</reference>
<comment type="subcellular location">
    <subcellularLocation>
        <location evidence="1 9">Cell membrane</location>
        <topology evidence="1 9">Multi-pass membrane protein</topology>
    </subcellularLocation>
</comment>